<keyword evidence="3 6" id="KW-0732">Signal</keyword>
<protein>
    <recommendedName>
        <fullName evidence="6">Evasin</fullName>
    </recommendedName>
</protein>
<keyword evidence="5 6" id="KW-0325">Glycoprotein</keyword>
<evidence type="ECO:0000256" key="5">
    <source>
        <dbReference type="ARBA" id="ARBA00023180"/>
    </source>
</evidence>
<evidence type="ECO:0000256" key="2">
    <source>
        <dbReference type="ARBA" id="ARBA00022525"/>
    </source>
</evidence>
<keyword evidence="4 6" id="KW-1015">Disulfide bond</keyword>
<evidence type="ECO:0000256" key="3">
    <source>
        <dbReference type="ARBA" id="ARBA00022729"/>
    </source>
</evidence>
<dbReference type="GO" id="GO:0005576">
    <property type="term" value="C:extracellular region"/>
    <property type="evidence" value="ECO:0007669"/>
    <property type="project" value="UniProtKB-SubCell"/>
</dbReference>
<evidence type="ECO:0000256" key="6">
    <source>
        <dbReference type="RuleBase" id="RU369006"/>
    </source>
</evidence>
<sequence>IDRYFRNSLCVEVSFTIESTSSRFCVIIWACCLRHSKCRAVTFHINHVDMSVFYGEKNAQLCHQHSMQTPAGTKIVSCEDECTGPETGVKPIRTGTQCLNVSIGAMKYLSVGVNYTCELGKCDANNRCHPFDLLIGCWKEQ</sequence>
<dbReference type="EMBL" id="GEDV01000663">
    <property type="protein sequence ID" value="JAP87894.1"/>
    <property type="molecule type" value="Transcribed_RNA"/>
</dbReference>
<dbReference type="InterPro" id="IPR045797">
    <property type="entry name" value="EVA_Class_A"/>
</dbReference>
<dbReference type="GO" id="GO:0019957">
    <property type="term" value="F:C-C chemokine binding"/>
    <property type="evidence" value="ECO:0007669"/>
    <property type="project" value="InterPro"/>
</dbReference>
<dbReference type="Pfam" id="PF19429">
    <property type="entry name" value="EVA_Class_A"/>
    <property type="match status" value="1"/>
</dbReference>
<comment type="function">
    <text evidence="6">Salivary chemokine-binding protein which binds to host chemokines.</text>
</comment>
<evidence type="ECO:0000256" key="4">
    <source>
        <dbReference type="ARBA" id="ARBA00023157"/>
    </source>
</evidence>
<name>A0A131Z9D2_RHIAP</name>
<proteinExistence type="predicted"/>
<dbReference type="AlphaFoldDB" id="A0A131Z9D2"/>
<feature type="non-terminal residue" evidence="7">
    <location>
        <position position="1"/>
    </location>
</feature>
<dbReference type="Gene3D" id="2.30.130.100">
    <property type="match status" value="1"/>
</dbReference>
<evidence type="ECO:0000313" key="7">
    <source>
        <dbReference type="EMBL" id="JAP87894.1"/>
    </source>
</evidence>
<reference evidence="7" key="1">
    <citation type="journal article" date="2016" name="Ticks Tick Borne Dis.">
        <title>De novo assembly and annotation of the salivary gland transcriptome of Rhipicephalus appendiculatus male and female ticks during blood feeding.</title>
        <authorList>
            <person name="de Castro M.H."/>
            <person name="de Klerk D."/>
            <person name="Pienaar R."/>
            <person name="Latif A.A."/>
            <person name="Rees D.J."/>
            <person name="Mans B.J."/>
        </authorList>
    </citation>
    <scope>NUCLEOTIDE SEQUENCE</scope>
    <source>
        <tissue evidence="7">Salivary glands</tissue>
    </source>
</reference>
<evidence type="ECO:0000256" key="1">
    <source>
        <dbReference type="ARBA" id="ARBA00004613"/>
    </source>
</evidence>
<organism evidence="7">
    <name type="scientific">Rhipicephalus appendiculatus</name>
    <name type="common">Brown ear tick</name>
    <dbReference type="NCBI Taxonomy" id="34631"/>
    <lineage>
        <taxon>Eukaryota</taxon>
        <taxon>Metazoa</taxon>
        <taxon>Ecdysozoa</taxon>
        <taxon>Arthropoda</taxon>
        <taxon>Chelicerata</taxon>
        <taxon>Arachnida</taxon>
        <taxon>Acari</taxon>
        <taxon>Parasitiformes</taxon>
        <taxon>Ixodida</taxon>
        <taxon>Ixodoidea</taxon>
        <taxon>Ixodidae</taxon>
        <taxon>Rhipicephalinae</taxon>
        <taxon>Rhipicephalus</taxon>
        <taxon>Rhipicephalus</taxon>
    </lineage>
</organism>
<keyword evidence="2 6" id="KW-0964">Secreted</keyword>
<comment type="subcellular location">
    <subcellularLocation>
        <location evidence="1 6">Secreted</location>
    </subcellularLocation>
</comment>
<accession>A0A131Z9D2</accession>